<accession>A0A1C6TVF9</accession>
<sequence length="88" mass="9363">MARSSTAVANSAPATTRGGGSHERVTVNLTEKTSKALAEAVGITSDSKTDAINKALQMYALLQRVQEAGGAVYLRERDGAEIERLRML</sequence>
<gene>
    <name evidence="2" type="ORF">GA0070608_0057</name>
</gene>
<protein>
    <submittedName>
        <fullName evidence="2">Uncharacterized protein</fullName>
    </submittedName>
</protein>
<evidence type="ECO:0000313" key="2">
    <source>
        <dbReference type="EMBL" id="SCL45668.1"/>
    </source>
</evidence>
<organism evidence="2 3">
    <name type="scientific">Micromonospora peucetia</name>
    <dbReference type="NCBI Taxonomy" id="47871"/>
    <lineage>
        <taxon>Bacteria</taxon>
        <taxon>Bacillati</taxon>
        <taxon>Actinomycetota</taxon>
        <taxon>Actinomycetes</taxon>
        <taxon>Micromonosporales</taxon>
        <taxon>Micromonosporaceae</taxon>
        <taxon>Micromonospora</taxon>
    </lineage>
</organism>
<feature type="compositionally biased region" description="Polar residues" evidence="1">
    <location>
        <begin position="1"/>
        <end position="14"/>
    </location>
</feature>
<evidence type="ECO:0000256" key="1">
    <source>
        <dbReference type="SAM" id="MobiDB-lite"/>
    </source>
</evidence>
<name>A0A1C6TVF9_9ACTN</name>
<proteinExistence type="predicted"/>
<dbReference type="Proteomes" id="UP000199343">
    <property type="component" value="Unassembled WGS sequence"/>
</dbReference>
<evidence type="ECO:0000313" key="3">
    <source>
        <dbReference type="Proteomes" id="UP000199343"/>
    </source>
</evidence>
<dbReference type="AlphaFoldDB" id="A0A1C6TVF9"/>
<dbReference type="EMBL" id="FMIC01000001">
    <property type="protein sequence ID" value="SCL45668.1"/>
    <property type="molecule type" value="Genomic_DNA"/>
</dbReference>
<reference evidence="2 3" key="1">
    <citation type="submission" date="2016-06" db="EMBL/GenBank/DDBJ databases">
        <authorList>
            <person name="Kjaerup R.B."/>
            <person name="Dalgaard T.S."/>
            <person name="Juul-Madsen H.R."/>
        </authorList>
    </citation>
    <scope>NUCLEOTIDE SEQUENCE [LARGE SCALE GENOMIC DNA]</scope>
    <source>
        <strain evidence="2 3">DSM 43363</strain>
    </source>
</reference>
<feature type="region of interest" description="Disordered" evidence="1">
    <location>
        <begin position="1"/>
        <end position="25"/>
    </location>
</feature>